<keyword evidence="6 8" id="KW-0472">Membrane</keyword>
<dbReference type="SUPFAM" id="SSF49879">
    <property type="entry name" value="SMAD/FHA domain"/>
    <property type="match status" value="1"/>
</dbReference>
<evidence type="ECO:0000256" key="3">
    <source>
        <dbReference type="ARBA" id="ARBA00022553"/>
    </source>
</evidence>
<dbReference type="PANTHER" id="PTHR36115">
    <property type="entry name" value="PROLINE-RICH ANTIGEN HOMOLOG-RELATED"/>
    <property type="match status" value="1"/>
</dbReference>
<dbReference type="InterPro" id="IPR010432">
    <property type="entry name" value="RDD"/>
</dbReference>
<feature type="region of interest" description="Disordered" evidence="7">
    <location>
        <begin position="178"/>
        <end position="331"/>
    </location>
</feature>
<feature type="transmembrane region" description="Helical" evidence="8">
    <location>
        <begin position="20"/>
        <end position="44"/>
    </location>
</feature>
<evidence type="ECO:0000313" key="10">
    <source>
        <dbReference type="EMBL" id="MDP0397595.1"/>
    </source>
</evidence>
<comment type="subcellular location">
    <subcellularLocation>
        <location evidence="1">Cell membrane</location>
        <topology evidence="1">Multi-pass membrane protein</topology>
    </subcellularLocation>
</comment>
<dbReference type="InterPro" id="IPR008984">
    <property type="entry name" value="SMAD_FHA_dom_sf"/>
</dbReference>
<accession>A0AA90S7P0</accession>
<protein>
    <submittedName>
        <fullName evidence="10">RDD family protein</fullName>
    </submittedName>
</protein>
<proteinExistence type="predicted"/>
<keyword evidence="3" id="KW-0597">Phosphoprotein</keyword>
<dbReference type="Pfam" id="PF06271">
    <property type="entry name" value="RDD"/>
    <property type="match status" value="1"/>
</dbReference>
<evidence type="ECO:0000259" key="9">
    <source>
        <dbReference type="PROSITE" id="PS50006"/>
    </source>
</evidence>
<evidence type="ECO:0000256" key="2">
    <source>
        <dbReference type="ARBA" id="ARBA00022475"/>
    </source>
</evidence>
<dbReference type="InterPro" id="IPR051791">
    <property type="entry name" value="Pra-immunoreactive"/>
</dbReference>
<feature type="domain" description="FHA" evidence="9">
    <location>
        <begin position="345"/>
        <end position="401"/>
    </location>
</feature>
<keyword evidence="4 8" id="KW-0812">Transmembrane</keyword>
<feature type="compositionally biased region" description="Pro residues" evidence="7">
    <location>
        <begin position="205"/>
        <end position="225"/>
    </location>
</feature>
<dbReference type="RefSeq" id="WP_305110749.1">
    <property type="nucleotide sequence ID" value="NZ_JAUTIX010000002.1"/>
</dbReference>
<organism evidence="10 11">
    <name type="scientific">Tsukamurella strandjordii</name>
    <dbReference type="NCBI Taxonomy" id="147577"/>
    <lineage>
        <taxon>Bacteria</taxon>
        <taxon>Bacillati</taxon>
        <taxon>Actinomycetota</taxon>
        <taxon>Actinomycetes</taxon>
        <taxon>Mycobacteriales</taxon>
        <taxon>Tsukamurellaceae</taxon>
        <taxon>Tsukamurella</taxon>
    </lineage>
</organism>
<dbReference type="Proteomes" id="UP001178281">
    <property type="component" value="Unassembled WGS sequence"/>
</dbReference>
<evidence type="ECO:0000256" key="8">
    <source>
        <dbReference type="SAM" id="Phobius"/>
    </source>
</evidence>
<comment type="caution">
    <text evidence="10">The sequence shown here is derived from an EMBL/GenBank/DDBJ whole genome shotgun (WGS) entry which is preliminary data.</text>
</comment>
<reference evidence="10" key="1">
    <citation type="submission" date="2023-08" db="EMBL/GenBank/DDBJ databases">
        <title>The draft genome of Tsukamurella strandjordii strain 050030.</title>
        <authorList>
            <person name="Zhao F."/>
            <person name="Feng Y."/>
            <person name="Zong Z."/>
        </authorList>
    </citation>
    <scope>NUCLEOTIDE SEQUENCE</scope>
    <source>
        <strain evidence="10">050030</strain>
    </source>
</reference>
<dbReference type="EMBL" id="JAUTIX010000002">
    <property type="protein sequence ID" value="MDP0397595.1"/>
    <property type="molecule type" value="Genomic_DNA"/>
</dbReference>
<evidence type="ECO:0000256" key="1">
    <source>
        <dbReference type="ARBA" id="ARBA00004651"/>
    </source>
</evidence>
<sequence>MTDQATGGQRADGAPIALRVLAYVADLCLASTVVAIALIINVLAGVEKGPYFLGGGVIVAIIISIVLHGAFGASPGKMLAGLTVVDADTRRALGYPASAIRSVVFNVLAPLVYLPAWSILADGGRRGIHEKASKTTVVDGADVVAEEPRPQPATPSGPLGGLVAGDAAEDSALQRIPTPLPADAAPTDALTDDADGEPRERLQPPSLPPLPDDVPGLRPVPPRFGPPLADGEESTAAPAAAFAQPPQAPVAPPVPPRPAQPLPPRQGPPQVQAPQGQPQPPRQGPPPQAAPPRPAGPAPQVPPQQRPSAPSPLQTAGSAGARPAGGAPIVLRFDDGHSVDVRGDGIIGREPVIPPGADASKVTKYVLVDDTASVSKTHLLFGLTRGELWVEDVGSTNGSAIAYEDSWTELTKGVRYAVEKGSVVHMGQRSFKVLGG</sequence>
<keyword evidence="11" id="KW-1185">Reference proteome</keyword>
<feature type="transmembrane region" description="Helical" evidence="8">
    <location>
        <begin position="93"/>
        <end position="116"/>
    </location>
</feature>
<feature type="transmembrane region" description="Helical" evidence="8">
    <location>
        <begin position="51"/>
        <end position="73"/>
    </location>
</feature>
<evidence type="ECO:0000256" key="7">
    <source>
        <dbReference type="SAM" id="MobiDB-lite"/>
    </source>
</evidence>
<feature type="compositionally biased region" description="Low complexity" evidence="7">
    <location>
        <begin position="306"/>
        <end position="328"/>
    </location>
</feature>
<evidence type="ECO:0000313" key="11">
    <source>
        <dbReference type="Proteomes" id="UP001178281"/>
    </source>
</evidence>
<keyword evidence="2" id="KW-1003">Cell membrane</keyword>
<dbReference type="AlphaFoldDB" id="A0AA90S7P0"/>
<name>A0AA90S7P0_9ACTN</name>
<evidence type="ECO:0000256" key="6">
    <source>
        <dbReference type="ARBA" id="ARBA00023136"/>
    </source>
</evidence>
<dbReference type="GO" id="GO:0005886">
    <property type="term" value="C:plasma membrane"/>
    <property type="evidence" value="ECO:0007669"/>
    <property type="project" value="UniProtKB-SubCell"/>
</dbReference>
<keyword evidence="5 8" id="KW-1133">Transmembrane helix</keyword>
<feature type="compositionally biased region" description="Pro residues" evidence="7">
    <location>
        <begin position="277"/>
        <end position="305"/>
    </location>
</feature>
<dbReference type="PROSITE" id="PS50006">
    <property type="entry name" value="FHA_DOMAIN"/>
    <property type="match status" value="1"/>
</dbReference>
<feature type="compositionally biased region" description="Low complexity" evidence="7">
    <location>
        <begin position="236"/>
        <end position="245"/>
    </location>
</feature>
<dbReference type="InterPro" id="IPR000253">
    <property type="entry name" value="FHA_dom"/>
</dbReference>
<gene>
    <name evidence="10" type="ORF">Q7X28_06605</name>
</gene>
<evidence type="ECO:0000256" key="5">
    <source>
        <dbReference type="ARBA" id="ARBA00022989"/>
    </source>
</evidence>
<feature type="compositionally biased region" description="Pro residues" evidence="7">
    <location>
        <begin position="246"/>
        <end position="267"/>
    </location>
</feature>
<evidence type="ECO:0000256" key="4">
    <source>
        <dbReference type="ARBA" id="ARBA00022692"/>
    </source>
</evidence>
<dbReference type="Gene3D" id="2.60.200.20">
    <property type="match status" value="1"/>
</dbReference>